<dbReference type="InterPro" id="IPR003838">
    <property type="entry name" value="ABC3_permease_C"/>
</dbReference>
<gene>
    <name evidence="9" type="ORF">S03H2_21387</name>
</gene>
<evidence type="ECO:0000256" key="1">
    <source>
        <dbReference type="ARBA" id="ARBA00004651"/>
    </source>
</evidence>
<dbReference type="AlphaFoldDB" id="X1FFA7"/>
<dbReference type="PANTHER" id="PTHR43738">
    <property type="entry name" value="ABC TRANSPORTER, MEMBRANE PROTEIN"/>
    <property type="match status" value="1"/>
</dbReference>
<keyword evidence="4 7" id="KW-0812">Transmembrane</keyword>
<feature type="transmembrane region" description="Helical" evidence="7">
    <location>
        <begin position="102"/>
        <end position="123"/>
    </location>
</feature>
<feature type="transmembrane region" description="Helical" evidence="7">
    <location>
        <begin position="135"/>
        <end position="160"/>
    </location>
</feature>
<dbReference type="GO" id="GO:0005886">
    <property type="term" value="C:plasma membrane"/>
    <property type="evidence" value="ECO:0007669"/>
    <property type="project" value="UniProtKB-SubCell"/>
</dbReference>
<dbReference type="InterPro" id="IPR051125">
    <property type="entry name" value="ABC-4/HrtB_transporter"/>
</dbReference>
<dbReference type="Pfam" id="PF02687">
    <property type="entry name" value="FtsX"/>
    <property type="match status" value="1"/>
</dbReference>
<evidence type="ECO:0000313" key="9">
    <source>
        <dbReference type="EMBL" id="GAH44321.1"/>
    </source>
</evidence>
<keyword evidence="3" id="KW-1003">Cell membrane</keyword>
<evidence type="ECO:0000256" key="7">
    <source>
        <dbReference type="SAM" id="Phobius"/>
    </source>
</evidence>
<organism evidence="9">
    <name type="scientific">marine sediment metagenome</name>
    <dbReference type="NCBI Taxonomy" id="412755"/>
    <lineage>
        <taxon>unclassified sequences</taxon>
        <taxon>metagenomes</taxon>
        <taxon>ecological metagenomes</taxon>
    </lineage>
</organism>
<reference evidence="9" key="1">
    <citation type="journal article" date="2014" name="Front. Microbiol.">
        <title>High frequency of phylogenetically diverse reductive dehalogenase-homologous genes in deep subseafloor sedimentary metagenomes.</title>
        <authorList>
            <person name="Kawai M."/>
            <person name="Futagami T."/>
            <person name="Toyoda A."/>
            <person name="Takaki Y."/>
            <person name="Nishi S."/>
            <person name="Hori S."/>
            <person name="Arai W."/>
            <person name="Tsubouchi T."/>
            <person name="Morono Y."/>
            <person name="Uchiyama I."/>
            <person name="Ito T."/>
            <person name="Fujiyama A."/>
            <person name="Inagaki F."/>
            <person name="Takami H."/>
        </authorList>
    </citation>
    <scope>NUCLEOTIDE SEQUENCE</scope>
    <source>
        <strain evidence="9">Expedition CK06-06</strain>
    </source>
</reference>
<feature type="transmembrane region" description="Helical" evidence="7">
    <location>
        <begin position="51"/>
        <end position="75"/>
    </location>
</feature>
<evidence type="ECO:0000256" key="2">
    <source>
        <dbReference type="ARBA" id="ARBA00022448"/>
    </source>
</evidence>
<keyword evidence="2" id="KW-0813">Transport</keyword>
<feature type="non-terminal residue" evidence="9">
    <location>
        <position position="1"/>
    </location>
</feature>
<protein>
    <recommendedName>
        <fullName evidence="8">ABC3 transporter permease C-terminal domain-containing protein</fullName>
    </recommendedName>
</protein>
<dbReference type="PANTHER" id="PTHR43738:SF1">
    <property type="entry name" value="HEMIN TRANSPORT SYSTEM PERMEASE PROTEIN HRTB-RELATED"/>
    <property type="match status" value="1"/>
</dbReference>
<name>X1FFA7_9ZZZZ</name>
<evidence type="ECO:0000256" key="5">
    <source>
        <dbReference type="ARBA" id="ARBA00022989"/>
    </source>
</evidence>
<comment type="subcellular location">
    <subcellularLocation>
        <location evidence="1">Cell membrane</location>
        <topology evidence="1">Multi-pass membrane protein</topology>
    </subcellularLocation>
</comment>
<dbReference type="EMBL" id="BARU01011377">
    <property type="protein sequence ID" value="GAH44321.1"/>
    <property type="molecule type" value="Genomic_DNA"/>
</dbReference>
<evidence type="ECO:0000256" key="6">
    <source>
        <dbReference type="ARBA" id="ARBA00023136"/>
    </source>
</evidence>
<evidence type="ECO:0000256" key="4">
    <source>
        <dbReference type="ARBA" id="ARBA00022692"/>
    </source>
</evidence>
<feature type="domain" description="ABC3 transporter permease C-terminal" evidence="8">
    <location>
        <begin position="52"/>
        <end position="165"/>
    </location>
</feature>
<sequence length="170" mass="17869">ARLAPGADPDAVRDRLASVAAAHRFAVWTHDEFAYNAATYWMFETGAGLGFIFLSFVVFLVGVVITSQTLFAAVASSVREYAMLNALGAGIGALRRMILEQAFWVGTIGVIVGSVVSVSLALLAHGQDVPISFNYIATVACGVLVMAIALISGFLAVGAINHLEPATLLR</sequence>
<evidence type="ECO:0000256" key="3">
    <source>
        <dbReference type="ARBA" id="ARBA00022475"/>
    </source>
</evidence>
<keyword evidence="6 7" id="KW-0472">Membrane</keyword>
<comment type="caution">
    <text evidence="9">The sequence shown here is derived from an EMBL/GenBank/DDBJ whole genome shotgun (WGS) entry which is preliminary data.</text>
</comment>
<keyword evidence="5 7" id="KW-1133">Transmembrane helix</keyword>
<evidence type="ECO:0000259" key="8">
    <source>
        <dbReference type="Pfam" id="PF02687"/>
    </source>
</evidence>
<accession>X1FFA7</accession>
<proteinExistence type="predicted"/>